<proteinExistence type="predicted"/>
<dbReference type="NCBIfam" id="TIGR03438">
    <property type="entry name" value="egtD_ergothio"/>
    <property type="match status" value="1"/>
</dbReference>
<protein>
    <recommendedName>
        <fullName evidence="3">Histidine-specific methyltransferase SAM-dependent domain-containing protein</fullName>
    </recommendedName>
</protein>
<dbReference type="STRING" id="118168.MC7420_6398"/>
<dbReference type="Gene3D" id="3.40.50.150">
    <property type="entry name" value="Vaccinia Virus protein VP39"/>
    <property type="match status" value="1"/>
</dbReference>
<feature type="domain" description="Histidine-specific methyltransferase SAM-dependent" evidence="3">
    <location>
        <begin position="2"/>
        <end position="294"/>
    </location>
</feature>
<evidence type="ECO:0000313" key="5">
    <source>
        <dbReference type="Proteomes" id="UP000003835"/>
    </source>
</evidence>
<dbReference type="EMBL" id="DS989848">
    <property type="protein sequence ID" value="EDX75743.1"/>
    <property type="molecule type" value="Genomic_DNA"/>
</dbReference>
<keyword evidence="5" id="KW-1185">Reference proteome</keyword>
<dbReference type="PIRSF" id="PIRSF018005">
    <property type="entry name" value="UCP018005"/>
    <property type="match status" value="1"/>
</dbReference>
<dbReference type="PANTHER" id="PTHR43397:SF1">
    <property type="entry name" value="ERGOTHIONEINE BIOSYNTHESIS PROTEIN 1"/>
    <property type="match status" value="1"/>
</dbReference>
<dbReference type="InterPro" id="IPR051128">
    <property type="entry name" value="EgtD_Methyltrsf_superfamily"/>
</dbReference>
<name>B4VR14_9CYAN</name>
<accession>B4VR14</accession>
<dbReference type="Proteomes" id="UP000003835">
    <property type="component" value="Unassembled WGS sequence"/>
</dbReference>
<dbReference type="InterPro" id="IPR029063">
    <property type="entry name" value="SAM-dependent_MTases_sf"/>
</dbReference>
<dbReference type="HOGENOM" id="CLU_049766_1_0_3"/>
<evidence type="ECO:0000313" key="4">
    <source>
        <dbReference type="EMBL" id="EDX75743.1"/>
    </source>
</evidence>
<reference evidence="4 5" key="1">
    <citation type="submission" date="2008-07" db="EMBL/GenBank/DDBJ databases">
        <authorList>
            <person name="Tandeau de Marsac N."/>
            <person name="Ferriera S."/>
            <person name="Johnson J."/>
            <person name="Kravitz S."/>
            <person name="Beeson K."/>
            <person name="Sutton G."/>
            <person name="Rogers Y.-H."/>
            <person name="Friedman R."/>
            <person name="Frazier M."/>
            <person name="Venter J.C."/>
        </authorList>
    </citation>
    <scope>NUCLEOTIDE SEQUENCE [LARGE SCALE GENOMIC DNA]</scope>
    <source>
        <strain evidence="4 5">PCC 7420</strain>
    </source>
</reference>
<evidence type="ECO:0000256" key="1">
    <source>
        <dbReference type="ARBA" id="ARBA00022603"/>
    </source>
</evidence>
<organism evidence="4 5">
    <name type="scientific">Coleofasciculus chthonoplastes PCC 7420</name>
    <dbReference type="NCBI Taxonomy" id="118168"/>
    <lineage>
        <taxon>Bacteria</taxon>
        <taxon>Bacillati</taxon>
        <taxon>Cyanobacteriota</taxon>
        <taxon>Cyanophyceae</taxon>
        <taxon>Coleofasciculales</taxon>
        <taxon>Coleofasciculaceae</taxon>
        <taxon>Coleofasciculus</taxon>
    </lineage>
</organism>
<evidence type="ECO:0000256" key="2">
    <source>
        <dbReference type="ARBA" id="ARBA00022679"/>
    </source>
</evidence>
<dbReference type="InterPro" id="IPR017804">
    <property type="entry name" value="MeTrfase_EgtD-like"/>
</dbReference>
<gene>
    <name evidence="4" type="ORF">MC7420_6398</name>
</gene>
<dbReference type="GO" id="GO:0032259">
    <property type="term" value="P:methylation"/>
    <property type="evidence" value="ECO:0007669"/>
    <property type="project" value="UniProtKB-KW"/>
</dbReference>
<dbReference type="InterPro" id="IPR019257">
    <property type="entry name" value="MeTrfase_dom"/>
</dbReference>
<sequence>MTQPQKAIAPKFFYDKRGSELFDQICEVEEYYPTRTEIHLLKTYCRDIAQLVGQDCLLIEYGSGSSAKVRLLLDALPHLAGYMPIDISQEHMLQASAELAQSYPDLDVIAVCADYTQDFQLPPYSKKPVNHKLIFFPGSTIGNLHPQEAIHLLKQSRRLLDKGDSMLIGVDLKKDPAILNAAYNDAQGVTAAFNLNLLDRINQELNANFDLSHFHHWAFYNQDESRIEMHLVSLKEQTVIIDKTPFHFRQDETIHTENSYKYSIEEFQDMANYAGFDAQQVWTDADHLFSLHYLTISH</sequence>
<dbReference type="AlphaFoldDB" id="B4VR14"/>
<dbReference type="eggNOG" id="COG4301">
    <property type="taxonomic scope" value="Bacteria"/>
</dbReference>
<dbReference type="PANTHER" id="PTHR43397">
    <property type="entry name" value="ERGOTHIONEINE BIOSYNTHESIS PROTEIN 1"/>
    <property type="match status" value="1"/>
</dbReference>
<dbReference type="InterPro" id="IPR035094">
    <property type="entry name" value="EgtD"/>
</dbReference>
<dbReference type="SUPFAM" id="SSF53335">
    <property type="entry name" value="S-adenosyl-L-methionine-dependent methyltransferases"/>
    <property type="match status" value="1"/>
</dbReference>
<dbReference type="Pfam" id="PF10017">
    <property type="entry name" value="Methyltransf_33"/>
    <property type="match status" value="1"/>
</dbReference>
<dbReference type="GO" id="GO:0008168">
    <property type="term" value="F:methyltransferase activity"/>
    <property type="evidence" value="ECO:0007669"/>
    <property type="project" value="UniProtKB-KW"/>
</dbReference>
<keyword evidence="2" id="KW-0808">Transferase</keyword>
<keyword evidence="1" id="KW-0489">Methyltransferase</keyword>
<evidence type="ECO:0000259" key="3">
    <source>
        <dbReference type="Pfam" id="PF10017"/>
    </source>
</evidence>